<keyword evidence="1" id="KW-0812">Transmembrane</keyword>
<proteinExistence type="predicted"/>
<keyword evidence="1" id="KW-0472">Membrane</keyword>
<keyword evidence="4" id="KW-1185">Reference proteome</keyword>
<evidence type="ECO:0000313" key="3">
    <source>
        <dbReference type="EMBL" id="SEL07893.1"/>
    </source>
</evidence>
<evidence type="ECO:0000256" key="1">
    <source>
        <dbReference type="SAM" id="Phobius"/>
    </source>
</evidence>
<keyword evidence="1" id="KW-1133">Transmembrane helix</keyword>
<protein>
    <submittedName>
        <fullName evidence="3">2TM domain-containing protein</fullName>
    </submittedName>
</protein>
<feature type="transmembrane region" description="Helical" evidence="1">
    <location>
        <begin position="54"/>
        <end position="72"/>
    </location>
</feature>
<dbReference type="EMBL" id="FOBB01000001">
    <property type="protein sequence ID" value="SEL07893.1"/>
    <property type="molecule type" value="Genomic_DNA"/>
</dbReference>
<accession>A0A1H7M9N4</accession>
<name>A0A1H7M9N4_9BACT</name>
<sequence length="96" mass="11069">MENTQQRDERLWRIAKARTAFKSHLITYLVVNAGLWALWLITTGGNQGGTPWPIWPAFGWGIGLAFHYFGAYHNDPHGNTIREYEKLQNEQQSRGL</sequence>
<dbReference type="Pfam" id="PF13239">
    <property type="entry name" value="2TM"/>
    <property type="match status" value="1"/>
</dbReference>
<evidence type="ECO:0000259" key="2">
    <source>
        <dbReference type="Pfam" id="PF13239"/>
    </source>
</evidence>
<dbReference type="InterPro" id="IPR025698">
    <property type="entry name" value="2TM_dom"/>
</dbReference>
<organism evidence="3 4">
    <name type="scientific">Chitinophaga rupis</name>
    <dbReference type="NCBI Taxonomy" id="573321"/>
    <lineage>
        <taxon>Bacteria</taxon>
        <taxon>Pseudomonadati</taxon>
        <taxon>Bacteroidota</taxon>
        <taxon>Chitinophagia</taxon>
        <taxon>Chitinophagales</taxon>
        <taxon>Chitinophagaceae</taxon>
        <taxon>Chitinophaga</taxon>
    </lineage>
</organism>
<dbReference type="Proteomes" id="UP000198984">
    <property type="component" value="Unassembled WGS sequence"/>
</dbReference>
<dbReference type="STRING" id="573321.SAMN04488505_1011443"/>
<gene>
    <name evidence="3" type="ORF">SAMN04488505_1011443</name>
</gene>
<dbReference type="RefSeq" id="WP_089908083.1">
    <property type="nucleotide sequence ID" value="NZ_FOBB01000001.1"/>
</dbReference>
<dbReference type="OrthoDB" id="8965954at2"/>
<dbReference type="AlphaFoldDB" id="A0A1H7M9N4"/>
<feature type="domain" description="2TM" evidence="2">
    <location>
        <begin position="16"/>
        <end position="76"/>
    </location>
</feature>
<feature type="transmembrane region" description="Helical" evidence="1">
    <location>
        <begin position="21"/>
        <end position="42"/>
    </location>
</feature>
<reference evidence="3 4" key="1">
    <citation type="submission" date="2016-10" db="EMBL/GenBank/DDBJ databases">
        <authorList>
            <person name="de Groot N.N."/>
        </authorList>
    </citation>
    <scope>NUCLEOTIDE SEQUENCE [LARGE SCALE GENOMIC DNA]</scope>
    <source>
        <strain evidence="3 4">DSM 21039</strain>
    </source>
</reference>
<evidence type="ECO:0000313" key="4">
    <source>
        <dbReference type="Proteomes" id="UP000198984"/>
    </source>
</evidence>